<dbReference type="Pfam" id="PF01725">
    <property type="entry name" value="Ham1p_like"/>
    <property type="match status" value="1"/>
</dbReference>
<dbReference type="STRING" id="157838.AN964_07585"/>
<feature type="binding site" evidence="10">
    <location>
        <position position="183"/>
    </location>
    <ligand>
        <name>substrate</name>
    </ligand>
</feature>
<feature type="active site" description="Proton acceptor" evidence="10">
    <location>
        <position position="77"/>
    </location>
</feature>
<keyword evidence="5 10" id="KW-0378">Hydrolase</keyword>
<evidence type="ECO:0000256" key="11">
    <source>
        <dbReference type="RuleBase" id="RU003781"/>
    </source>
</evidence>
<comment type="catalytic activity">
    <reaction evidence="8 10">
        <text>dITP + H2O = dIMP + diphosphate + H(+)</text>
        <dbReference type="Rhea" id="RHEA:28342"/>
        <dbReference type="ChEBI" id="CHEBI:15377"/>
        <dbReference type="ChEBI" id="CHEBI:15378"/>
        <dbReference type="ChEBI" id="CHEBI:33019"/>
        <dbReference type="ChEBI" id="CHEBI:61194"/>
        <dbReference type="ChEBI" id="CHEBI:61382"/>
        <dbReference type="EC" id="3.6.1.66"/>
    </reaction>
</comment>
<keyword evidence="3 10" id="KW-0479">Metal-binding</keyword>
<dbReference type="HAMAP" id="MF_01405">
    <property type="entry name" value="Non_canon_purine_NTPase"/>
    <property type="match status" value="1"/>
</dbReference>
<feature type="binding site" evidence="10">
    <location>
        <begin position="160"/>
        <end position="163"/>
    </location>
    <ligand>
        <name>substrate</name>
    </ligand>
</feature>
<evidence type="ECO:0000256" key="9">
    <source>
        <dbReference type="ARBA" id="ARBA00052017"/>
    </source>
</evidence>
<dbReference type="InterPro" id="IPR020922">
    <property type="entry name" value="dITP/XTP_pyrophosphatase"/>
</dbReference>
<protein>
    <recommendedName>
        <fullName evidence="10">dITP/XTP pyrophosphatase</fullName>
        <ecNumber evidence="10">3.6.1.66</ecNumber>
    </recommendedName>
    <alternativeName>
        <fullName evidence="10">Non-canonical purine NTP pyrophosphatase</fullName>
    </alternativeName>
    <alternativeName>
        <fullName evidence="10">Non-standard purine NTP pyrophosphatase</fullName>
    </alternativeName>
    <alternativeName>
        <fullName evidence="10">Nucleoside-triphosphate diphosphatase</fullName>
    </alternativeName>
    <alternativeName>
        <fullName evidence="10">Nucleoside-triphosphate pyrophosphatase</fullName>
        <shortName evidence="10">NTPase</shortName>
    </alternativeName>
</protein>
<dbReference type="GO" id="GO:0017111">
    <property type="term" value="F:ribonucleoside triphosphate phosphatase activity"/>
    <property type="evidence" value="ECO:0007669"/>
    <property type="project" value="InterPro"/>
</dbReference>
<gene>
    <name evidence="12" type="ORF">AN964_07585</name>
</gene>
<evidence type="ECO:0000256" key="7">
    <source>
        <dbReference type="ARBA" id="ARBA00023080"/>
    </source>
</evidence>
<dbReference type="GO" id="GO:0009117">
    <property type="term" value="P:nucleotide metabolic process"/>
    <property type="evidence" value="ECO:0007669"/>
    <property type="project" value="UniProtKB-KW"/>
</dbReference>
<dbReference type="GO" id="GO:0046872">
    <property type="term" value="F:metal ion binding"/>
    <property type="evidence" value="ECO:0007669"/>
    <property type="project" value="UniProtKB-KW"/>
</dbReference>
<dbReference type="AlphaFoldDB" id="A0A0Q3WWQ8"/>
<dbReference type="EC" id="3.6.1.66" evidence="10"/>
<evidence type="ECO:0000256" key="6">
    <source>
        <dbReference type="ARBA" id="ARBA00022842"/>
    </source>
</evidence>
<accession>A0A0Q3WWQ8</accession>
<evidence type="ECO:0000256" key="5">
    <source>
        <dbReference type="ARBA" id="ARBA00022801"/>
    </source>
</evidence>
<comment type="catalytic activity">
    <reaction evidence="9 10">
        <text>XTP + H2O = XMP + diphosphate + H(+)</text>
        <dbReference type="Rhea" id="RHEA:28610"/>
        <dbReference type="ChEBI" id="CHEBI:15377"/>
        <dbReference type="ChEBI" id="CHEBI:15378"/>
        <dbReference type="ChEBI" id="CHEBI:33019"/>
        <dbReference type="ChEBI" id="CHEBI:57464"/>
        <dbReference type="ChEBI" id="CHEBI:61314"/>
        <dbReference type="EC" id="3.6.1.66"/>
    </reaction>
</comment>
<dbReference type="PATRIC" id="fig|157838.3.peg.1668"/>
<keyword evidence="13" id="KW-1185">Reference proteome</keyword>
<sequence length="205" mass="22960">MKISKRENKQVIIATKNKGKAKEFEKLFSPYDIKVQTLLDFPDVSDIEETGSTFEENAILKAETISKRFNRMVISDDSGLIVDALNGRPGVYSARFAGEEKNDDANIRKVLAELENVPKEDRTARFYCAIALAIPGEETRTVSGTCEGEILKEKRGTHGFGYDPIFFIKDKGKSMAEISSEEKNLISHRAKAIQKLISLLEDIII</sequence>
<dbReference type="GO" id="GO:0009146">
    <property type="term" value="P:purine nucleoside triphosphate catabolic process"/>
    <property type="evidence" value="ECO:0007669"/>
    <property type="project" value="UniProtKB-UniRule"/>
</dbReference>
<comment type="similarity">
    <text evidence="1 10 11">Belongs to the HAM1 NTPase family.</text>
</comment>
<dbReference type="InterPro" id="IPR002637">
    <property type="entry name" value="RdgB/HAM1"/>
</dbReference>
<reference evidence="12 13" key="1">
    <citation type="submission" date="2015-09" db="EMBL/GenBank/DDBJ databases">
        <title>Genome sequencing project for genomic taxonomy and phylogenomics of Bacillus-like bacteria.</title>
        <authorList>
            <person name="Liu B."/>
            <person name="Wang J."/>
            <person name="Zhu Y."/>
            <person name="Liu G."/>
            <person name="Chen Q."/>
            <person name="Chen Z."/>
            <person name="Lan J."/>
            <person name="Che J."/>
            <person name="Ge C."/>
            <person name="Shi H."/>
            <person name="Pan Z."/>
            <person name="Liu X."/>
        </authorList>
    </citation>
    <scope>NUCLEOTIDE SEQUENCE [LARGE SCALE GENOMIC DNA]</scope>
    <source>
        <strain evidence="12 13">LMG 18435</strain>
    </source>
</reference>
<evidence type="ECO:0000256" key="8">
    <source>
        <dbReference type="ARBA" id="ARBA00051875"/>
    </source>
</evidence>
<evidence type="ECO:0000313" key="12">
    <source>
        <dbReference type="EMBL" id="KQL53367.1"/>
    </source>
</evidence>
<dbReference type="EMBL" id="LJJC01000004">
    <property type="protein sequence ID" value="KQL53367.1"/>
    <property type="molecule type" value="Genomic_DNA"/>
</dbReference>
<evidence type="ECO:0000256" key="2">
    <source>
        <dbReference type="ARBA" id="ARBA00011738"/>
    </source>
</evidence>
<dbReference type="GO" id="GO:0005829">
    <property type="term" value="C:cytosol"/>
    <property type="evidence" value="ECO:0007669"/>
    <property type="project" value="TreeGrafter"/>
</dbReference>
<dbReference type="GO" id="GO:0035870">
    <property type="term" value="F:dITP diphosphatase activity"/>
    <property type="evidence" value="ECO:0007669"/>
    <property type="project" value="UniProtKB-UniRule"/>
</dbReference>
<keyword evidence="6 10" id="KW-0460">Magnesium</keyword>
<dbReference type="PANTHER" id="PTHR11067">
    <property type="entry name" value="INOSINE TRIPHOSPHATE PYROPHOSPHATASE/HAM1 PROTEIN"/>
    <property type="match status" value="1"/>
</dbReference>
<dbReference type="PANTHER" id="PTHR11067:SF9">
    <property type="entry name" value="INOSINE TRIPHOSPHATE PYROPHOSPHATASE"/>
    <property type="match status" value="1"/>
</dbReference>
<feature type="binding site" evidence="10">
    <location>
        <begin position="15"/>
        <end position="20"/>
    </location>
    <ligand>
        <name>substrate</name>
    </ligand>
</feature>
<comment type="subunit">
    <text evidence="2 10">Homodimer.</text>
</comment>
<dbReference type="NCBIfam" id="NF011397">
    <property type="entry name" value="PRK14822.1"/>
    <property type="match status" value="1"/>
</dbReference>
<keyword evidence="4 10" id="KW-0547">Nucleotide-binding</keyword>
<keyword evidence="7 10" id="KW-0546">Nucleotide metabolism</keyword>
<evidence type="ECO:0000256" key="3">
    <source>
        <dbReference type="ARBA" id="ARBA00022723"/>
    </source>
</evidence>
<evidence type="ECO:0000256" key="1">
    <source>
        <dbReference type="ARBA" id="ARBA00008023"/>
    </source>
</evidence>
<dbReference type="SUPFAM" id="SSF52972">
    <property type="entry name" value="ITPase-like"/>
    <property type="match status" value="1"/>
</dbReference>
<feature type="binding site" evidence="10">
    <location>
        <position position="77"/>
    </location>
    <ligand>
        <name>Mg(2+)</name>
        <dbReference type="ChEBI" id="CHEBI:18420"/>
    </ligand>
</feature>
<comment type="catalytic activity">
    <reaction evidence="10">
        <text>ITP + H2O = IMP + diphosphate + H(+)</text>
        <dbReference type="Rhea" id="RHEA:29399"/>
        <dbReference type="ChEBI" id="CHEBI:15377"/>
        <dbReference type="ChEBI" id="CHEBI:15378"/>
        <dbReference type="ChEBI" id="CHEBI:33019"/>
        <dbReference type="ChEBI" id="CHEBI:58053"/>
        <dbReference type="ChEBI" id="CHEBI:61402"/>
        <dbReference type="EC" id="3.6.1.66"/>
    </reaction>
</comment>
<proteinExistence type="inferred from homology"/>
<comment type="caution">
    <text evidence="12">The sequence shown here is derived from an EMBL/GenBank/DDBJ whole genome shotgun (WGS) entry which is preliminary data.</text>
</comment>
<dbReference type="OrthoDB" id="9807456at2"/>
<feature type="binding site" evidence="10">
    <location>
        <begin position="188"/>
        <end position="189"/>
    </location>
    <ligand>
        <name>substrate</name>
    </ligand>
</feature>
<dbReference type="InterPro" id="IPR029001">
    <property type="entry name" value="ITPase-like_fam"/>
</dbReference>
<name>A0A0Q3WWQ8_9BACI</name>
<dbReference type="GO" id="GO:0036220">
    <property type="term" value="F:ITP diphosphatase activity"/>
    <property type="evidence" value="ECO:0007669"/>
    <property type="project" value="UniProtKB-UniRule"/>
</dbReference>
<evidence type="ECO:0000256" key="4">
    <source>
        <dbReference type="ARBA" id="ARBA00022741"/>
    </source>
</evidence>
<organism evidence="12 13">
    <name type="scientific">Heyndrickxia shackletonii</name>
    <dbReference type="NCBI Taxonomy" id="157838"/>
    <lineage>
        <taxon>Bacteria</taxon>
        <taxon>Bacillati</taxon>
        <taxon>Bacillota</taxon>
        <taxon>Bacilli</taxon>
        <taxon>Bacillales</taxon>
        <taxon>Bacillaceae</taxon>
        <taxon>Heyndrickxia</taxon>
    </lineage>
</organism>
<comment type="function">
    <text evidence="10">Pyrophosphatase that catalyzes the hydrolysis of nucleoside triphosphates to their monophosphate derivatives, with a high preference for the non-canonical purine nucleotides XTP (xanthosine triphosphate), dITP (deoxyinosine triphosphate) and ITP. Seems to function as a house-cleaning enzyme that removes non-canonical purine nucleotides from the nucleotide pool, thus preventing their incorporation into DNA/RNA and avoiding chromosomal lesions.</text>
</comment>
<evidence type="ECO:0000313" key="13">
    <source>
        <dbReference type="Proteomes" id="UP000051888"/>
    </source>
</evidence>
<dbReference type="Gene3D" id="3.90.950.10">
    <property type="match status" value="1"/>
</dbReference>
<dbReference type="CDD" id="cd00515">
    <property type="entry name" value="HAM1"/>
    <property type="match status" value="1"/>
</dbReference>
<dbReference type="NCBIfam" id="TIGR00042">
    <property type="entry name" value="RdgB/HAM1 family non-canonical purine NTP pyrophosphatase"/>
    <property type="match status" value="1"/>
</dbReference>
<dbReference type="GO" id="GO:0000166">
    <property type="term" value="F:nucleotide binding"/>
    <property type="evidence" value="ECO:0007669"/>
    <property type="project" value="UniProtKB-KW"/>
</dbReference>
<feature type="binding site" evidence="10">
    <location>
        <position position="78"/>
    </location>
    <ligand>
        <name>substrate</name>
    </ligand>
</feature>
<dbReference type="RefSeq" id="WP_055739094.1">
    <property type="nucleotide sequence ID" value="NZ_JAAIWL010000037.1"/>
</dbReference>
<dbReference type="Proteomes" id="UP000051888">
    <property type="component" value="Unassembled WGS sequence"/>
</dbReference>
<evidence type="ECO:0000256" key="10">
    <source>
        <dbReference type="HAMAP-Rule" id="MF_01405"/>
    </source>
</evidence>
<dbReference type="GO" id="GO:0036222">
    <property type="term" value="F:XTP diphosphatase activity"/>
    <property type="evidence" value="ECO:0007669"/>
    <property type="project" value="UniProtKB-UniRule"/>
</dbReference>
<feature type="binding site" evidence="10">
    <location>
        <position position="48"/>
    </location>
    <ligand>
        <name>Mg(2+)</name>
        <dbReference type="ChEBI" id="CHEBI:18420"/>
    </ligand>
</feature>
<dbReference type="FunFam" id="3.90.950.10:FF:000001">
    <property type="entry name" value="dITP/XTP pyrophosphatase"/>
    <property type="match status" value="1"/>
</dbReference>
<comment type="cofactor">
    <cofactor evidence="10">
        <name>Mg(2+)</name>
        <dbReference type="ChEBI" id="CHEBI:18420"/>
    </cofactor>
    <text evidence="10">Binds 1 Mg(2+) ion per subunit.</text>
</comment>